<keyword evidence="6" id="KW-0460">Magnesium</keyword>
<dbReference type="RefSeq" id="WP_191801178.1">
    <property type="nucleotide sequence ID" value="NZ_JACSQL010000006.1"/>
</dbReference>
<dbReference type="InterPro" id="IPR000836">
    <property type="entry name" value="PRTase_dom"/>
</dbReference>
<feature type="binding site" description="in other chain" evidence="6">
    <location>
        <position position="21"/>
    </location>
    <ligand>
        <name>5-phospho-alpha-D-ribose 1-diphosphate</name>
        <dbReference type="ChEBI" id="CHEBI:58017"/>
        <note>ligand shared between dimeric partners</note>
    </ligand>
</feature>
<feature type="binding site" evidence="6">
    <location>
        <position position="90"/>
    </location>
    <ligand>
        <name>5-phospho-alpha-D-ribose 1-diphosphate</name>
        <dbReference type="ChEBI" id="CHEBI:58017"/>
        <note>ligand shared between dimeric partners</note>
    </ligand>
</feature>
<feature type="binding site" evidence="6">
    <location>
        <position position="144"/>
    </location>
    <ligand>
        <name>orotate</name>
        <dbReference type="ChEBI" id="CHEBI:30839"/>
    </ligand>
</feature>
<dbReference type="CDD" id="cd06223">
    <property type="entry name" value="PRTases_typeI"/>
    <property type="match status" value="1"/>
</dbReference>
<comment type="function">
    <text evidence="6">Catalyzes the transfer of a ribosyl phosphate group from 5-phosphoribose 1-diphosphate to orotate, leading to the formation of orotidine monophosphate (OMP).</text>
</comment>
<comment type="pathway">
    <text evidence="1 6">Pyrimidine metabolism; UMP biosynthesis via de novo pathway; UMP from orotate: step 1/2.</text>
</comment>
<reference evidence="8 9" key="1">
    <citation type="submission" date="2020-08" db="EMBL/GenBank/DDBJ databases">
        <title>A Genomic Blueprint of the Chicken Gut Microbiome.</title>
        <authorList>
            <person name="Gilroy R."/>
            <person name="Ravi A."/>
            <person name="Getino M."/>
            <person name="Pursley I."/>
            <person name="Horton D.L."/>
            <person name="Alikhan N.-F."/>
            <person name="Baker D."/>
            <person name="Gharbi K."/>
            <person name="Hall N."/>
            <person name="Watson M."/>
            <person name="Adriaenssens E.M."/>
            <person name="Foster-Nyarko E."/>
            <person name="Jarju S."/>
            <person name="Secka A."/>
            <person name="Antonio M."/>
            <person name="Oren A."/>
            <person name="Chaudhuri R."/>
            <person name="La Ragione R.M."/>
            <person name="Hildebrand F."/>
            <person name="Pallen M.J."/>
        </authorList>
    </citation>
    <scope>NUCLEOTIDE SEQUENCE [LARGE SCALE GENOMIC DNA]</scope>
    <source>
        <strain evidence="8 9">Sa2BVA9</strain>
    </source>
</reference>
<dbReference type="Gene3D" id="3.40.50.2020">
    <property type="match status" value="1"/>
</dbReference>
<comment type="caution">
    <text evidence="8">The sequence shown here is derived from an EMBL/GenBank/DDBJ whole genome shotgun (WGS) entry which is preliminary data.</text>
</comment>
<evidence type="ECO:0000256" key="1">
    <source>
        <dbReference type="ARBA" id="ARBA00004889"/>
    </source>
</evidence>
<evidence type="ECO:0000256" key="3">
    <source>
        <dbReference type="ARBA" id="ARBA00022676"/>
    </source>
</evidence>
<comment type="cofactor">
    <cofactor evidence="6">
        <name>Mg(2+)</name>
        <dbReference type="ChEBI" id="CHEBI:18420"/>
    </cofactor>
</comment>
<keyword evidence="9" id="KW-1185">Reference proteome</keyword>
<dbReference type="InterPro" id="IPR023031">
    <property type="entry name" value="OPRT"/>
</dbReference>
<dbReference type="Pfam" id="PF00156">
    <property type="entry name" value="Pribosyltran"/>
    <property type="match status" value="1"/>
</dbReference>
<keyword evidence="5 6" id="KW-0665">Pyrimidine biosynthesis</keyword>
<dbReference type="PANTHER" id="PTHR19278">
    <property type="entry name" value="OROTATE PHOSPHORIBOSYLTRANSFERASE"/>
    <property type="match status" value="1"/>
</dbReference>
<keyword evidence="3 6" id="KW-0328">Glycosyltransferase</keyword>
<accession>A0ABR8T0L4</accession>
<feature type="binding site" evidence="6">
    <location>
        <position position="116"/>
    </location>
    <ligand>
        <name>orotate</name>
        <dbReference type="ChEBI" id="CHEBI:30839"/>
    </ligand>
</feature>
<dbReference type="Proteomes" id="UP000608071">
    <property type="component" value="Unassembled WGS sequence"/>
</dbReference>
<feature type="domain" description="Phosphoribosyltransferase" evidence="7">
    <location>
        <begin position="44"/>
        <end position="143"/>
    </location>
</feature>
<dbReference type="InterPro" id="IPR004467">
    <property type="entry name" value="Or_phspho_trans_dom"/>
</dbReference>
<feature type="binding site" evidence="6">
    <location>
        <position position="86"/>
    </location>
    <ligand>
        <name>5-phospho-alpha-D-ribose 1-diphosphate</name>
        <dbReference type="ChEBI" id="CHEBI:58017"/>
        <note>ligand shared between dimeric partners</note>
    </ligand>
</feature>
<evidence type="ECO:0000313" key="8">
    <source>
        <dbReference type="EMBL" id="MBD7969309.1"/>
    </source>
</evidence>
<protein>
    <recommendedName>
        <fullName evidence="2 6">Orotate phosphoribosyltransferase</fullName>
        <shortName evidence="6">OPRT</shortName>
        <shortName evidence="6">OPRTase</shortName>
        <ecNumber evidence="2 6">2.4.2.10</ecNumber>
    </recommendedName>
</protein>
<dbReference type="PANTHER" id="PTHR19278:SF9">
    <property type="entry name" value="URIDINE 5'-MONOPHOSPHATE SYNTHASE"/>
    <property type="match status" value="1"/>
</dbReference>
<evidence type="ECO:0000256" key="5">
    <source>
        <dbReference type="ARBA" id="ARBA00022975"/>
    </source>
</evidence>
<evidence type="ECO:0000256" key="2">
    <source>
        <dbReference type="ARBA" id="ARBA00011971"/>
    </source>
</evidence>
<evidence type="ECO:0000259" key="7">
    <source>
        <dbReference type="Pfam" id="PF00156"/>
    </source>
</evidence>
<proteinExistence type="inferred from homology"/>
<organism evidence="8 9">
    <name type="scientific">Paenibacillus gallinarum</name>
    <dbReference type="NCBI Taxonomy" id="2762232"/>
    <lineage>
        <taxon>Bacteria</taxon>
        <taxon>Bacillati</taxon>
        <taxon>Bacillota</taxon>
        <taxon>Bacilli</taxon>
        <taxon>Bacillales</taxon>
        <taxon>Paenibacillaceae</taxon>
        <taxon>Paenibacillus</taxon>
    </lineage>
</organism>
<feature type="binding site" description="in other chain" evidence="6">
    <location>
        <position position="87"/>
    </location>
    <ligand>
        <name>5-phospho-alpha-D-ribose 1-diphosphate</name>
        <dbReference type="ChEBI" id="CHEBI:58017"/>
        <note>ligand shared between dimeric partners</note>
    </ligand>
</feature>
<gene>
    <name evidence="6 8" type="primary">pyrE</name>
    <name evidence="8" type="ORF">H9647_14640</name>
</gene>
<evidence type="ECO:0000313" key="9">
    <source>
        <dbReference type="Proteomes" id="UP000608071"/>
    </source>
</evidence>
<feature type="binding site" description="in other chain" evidence="6">
    <location>
        <begin position="112"/>
        <end position="120"/>
    </location>
    <ligand>
        <name>5-phospho-alpha-D-ribose 1-diphosphate</name>
        <dbReference type="ChEBI" id="CHEBI:58017"/>
        <note>ligand shared between dimeric partners</note>
    </ligand>
</feature>
<dbReference type="InterPro" id="IPR029057">
    <property type="entry name" value="PRTase-like"/>
</dbReference>
<sequence>MKELAKEIYEVSHLTGEFLLRSGKVSNEYFDKYLFEAKPHLLSKIASELEKLIPQGTEVLAGLELGGVPVATALSLKSGIPAAFVRKKAKAYGTCKLAEGIDVKGKRICIVEDVVTTGGQVILSAKDLREAGAIVTDVVIVIERDIEGRKRLEAEGLTLHSLFKMEELMEAAQDGSDLNLIKEKA</sequence>
<evidence type="ECO:0000256" key="6">
    <source>
        <dbReference type="HAMAP-Rule" id="MF_01208"/>
    </source>
</evidence>
<comment type="similarity">
    <text evidence="6">Belongs to the purine/pyrimidine phosphoribosyltransferase family. PyrE subfamily.</text>
</comment>
<comment type="subunit">
    <text evidence="6">Homodimer.</text>
</comment>
<dbReference type="EC" id="2.4.2.10" evidence="2 6"/>
<dbReference type="SUPFAM" id="SSF53271">
    <property type="entry name" value="PRTase-like"/>
    <property type="match status" value="1"/>
</dbReference>
<dbReference type="HAMAP" id="MF_01208">
    <property type="entry name" value="PyrE"/>
    <property type="match status" value="1"/>
</dbReference>
<dbReference type="GO" id="GO:0004588">
    <property type="term" value="F:orotate phosphoribosyltransferase activity"/>
    <property type="evidence" value="ECO:0007669"/>
    <property type="project" value="UniProtKB-EC"/>
</dbReference>
<comment type="caution">
    <text evidence="6">Lacks conserved residue(s) required for the propagation of feature annotation.</text>
</comment>
<name>A0ABR8T0L4_9BACL</name>
<dbReference type="EMBL" id="JACSQL010000006">
    <property type="protein sequence ID" value="MBD7969309.1"/>
    <property type="molecule type" value="Genomic_DNA"/>
</dbReference>
<comment type="catalytic activity">
    <reaction evidence="6">
        <text>orotidine 5'-phosphate + diphosphate = orotate + 5-phospho-alpha-D-ribose 1-diphosphate</text>
        <dbReference type="Rhea" id="RHEA:10380"/>
        <dbReference type="ChEBI" id="CHEBI:30839"/>
        <dbReference type="ChEBI" id="CHEBI:33019"/>
        <dbReference type="ChEBI" id="CHEBI:57538"/>
        <dbReference type="ChEBI" id="CHEBI:58017"/>
        <dbReference type="EC" id="2.4.2.10"/>
    </reaction>
</comment>
<evidence type="ECO:0000256" key="4">
    <source>
        <dbReference type="ARBA" id="ARBA00022679"/>
    </source>
</evidence>
<keyword evidence="4 6" id="KW-0808">Transferase</keyword>
<dbReference type="NCBIfam" id="TIGR00336">
    <property type="entry name" value="pyrE"/>
    <property type="match status" value="1"/>
</dbReference>